<evidence type="ECO:0000313" key="3">
    <source>
        <dbReference type="Proteomes" id="UP000204140"/>
    </source>
</evidence>
<accession>A0A076YN35</accession>
<dbReference type="KEGG" id="vg:22109555"/>
<evidence type="ECO:0000256" key="1">
    <source>
        <dbReference type="SAM" id="MobiDB-lite"/>
    </source>
</evidence>
<protein>
    <submittedName>
        <fullName evidence="2">Uncharacterized protein</fullName>
    </submittedName>
</protein>
<organism evidence="2 3">
    <name type="scientific">Rhizobium phage vB_RleM_P10VF</name>
    <dbReference type="NCBI Taxonomy" id="1527770"/>
    <lineage>
        <taxon>Viruses</taxon>
        <taxon>Duplodnaviria</taxon>
        <taxon>Heunggongvirae</taxon>
        <taxon>Uroviricota</taxon>
        <taxon>Caudoviricetes</taxon>
        <taxon>Pootjesviridae</taxon>
        <taxon>Innesvirus</taxon>
        <taxon>Innesvirus P10VF</taxon>
    </lineage>
</organism>
<reference evidence="2 3" key="1">
    <citation type="submission" date="2014-07" db="EMBL/GenBank/DDBJ databases">
        <title>Isolation and characterization of Rhizobium leguminosarum phages from western Canadian soils and complete genome sequences of rhizobiophages vB_RleS_L338C and vB_RleM_P10VF.</title>
        <authorList>
            <person name="Restrepo-Cordoba M."/>
            <person name="Halmillawewa A.P."/>
            <person name="Perry B."/>
            <person name="Hynes M.F."/>
            <person name="Yost C.K."/>
        </authorList>
    </citation>
    <scope>NUCLEOTIDE SEQUENCE [LARGE SCALE GENOMIC DNA]</scope>
</reference>
<feature type="compositionally biased region" description="Basic and acidic residues" evidence="1">
    <location>
        <begin position="30"/>
        <end position="45"/>
    </location>
</feature>
<proteinExistence type="predicted"/>
<keyword evidence="3" id="KW-1185">Reference proteome</keyword>
<sequence>MKIIGAELIKFLDEAWPEPHDNWYWDNDCFEDRPDGEPDPEKTYDTDELGPIMYQGPGDDPSGDGYDIAKLVRKWRKENTSETYSVTIPKGKKDELVEFLDAINGKINK</sequence>
<name>A0A076YN35_9CAUD</name>
<dbReference type="GeneID" id="22109555"/>
<dbReference type="EMBL" id="KM199770">
    <property type="protein sequence ID" value="AIK68219.1"/>
    <property type="molecule type" value="Genomic_DNA"/>
</dbReference>
<dbReference type="RefSeq" id="YP_009099745.1">
    <property type="nucleotide sequence ID" value="NC_025429.1"/>
</dbReference>
<dbReference type="Proteomes" id="UP000204140">
    <property type="component" value="Segment"/>
</dbReference>
<feature type="region of interest" description="Disordered" evidence="1">
    <location>
        <begin position="30"/>
        <end position="64"/>
    </location>
</feature>
<gene>
    <name evidence="2" type="ORF">P10VF_006</name>
</gene>
<evidence type="ECO:0000313" key="2">
    <source>
        <dbReference type="EMBL" id="AIK68219.1"/>
    </source>
</evidence>